<sequence length="207" mass="23786">MNQLIFALVVTLGLTVQLADSLMFHLQPNTKKCLREEIHKDVLVSGDFEIGEVHGQTVDLAVIDSKGGFLWKKDHAEKGRFTFTTDEYEVYEICFTSRIPHGQSGFAQEVYLSTKHGVEAKSYEGLDEAAKLKPLEVELKRLEDLSESIVKDFGFMKQREEEMRDTNESTNSRVLYFSIFSMLCLLGLATWQVLYLRQFFKSKKLIE</sequence>
<dbReference type="InterPro" id="IPR015720">
    <property type="entry name" value="Emp24-like"/>
</dbReference>
<evidence type="ECO:0000256" key="7">
    <source>
        <dbReference type="ARBA" id="ARBA00023136"/>
    </source>
</evidence>
<dbReference type="GO" id="GO:0016020">
    <property type="term" value="C:membrane"/>
    <property type="evidence" value="ECO:0007669"/>
    <property type="project" value="UniProtKB-SubCell"/>
</dbReference>
<gene>
    <name evidence="12" type="ORF">AFUS01_LOCUS336</name>
</gene>
<dbReference type="SMART" id="SM01190">
    <property type="entry name" value="EMP24_GP25L"/>
    <property type="match status" value="1"/>
</dbReference>
<protein>
    <recommendedName>
        <fullName evidence="11">GOLD domain-containing protein</fullName>
    </recommendedName>
</protein>
<reference evidence="12" key="1">
    <citation type="submission" date="2021-06" db="EMBL/GenBank/DDBJ databases">
        <authorList>
            <person name="Hodson N. C."/>
            <person name="Mongue J. A."/>
            <person name="Jaron S. K."/>
        </authorList>
    </citation>
    <scope>NUCLEOTIDE SEQUENCE</scope>
</reference>
<comment type="similarity">
    <text evidence="2 8">Belongs to the EMP24/GP25L family.</text>
</comment>
<evidence type="ECO:0000256" key="2">
    <source>
        <dbReference type="ARBA" id="ARBA00007104"/>
    </source>
</evidence>
<comment type="subcellular location">
    <subcellularLocation>
        <location evidence="1 8">Membrane</location>
        <topology evidence="1 8">Single-pass type I membrane protein</topology>
    </subcellularLocation>
</comment>
<evidence type="ECO:0000256" key="6">
    <source>
        <dbReference type="ARBA" id="ARBA00022989"/>
    </source>
</evidence>
<keyword evidence="4 8" id="KW-0812">Transmembrane</keyword>
<evidence type="ECO:0000256" key="9">
    <source>
        <dbReference type="SAM" id="Phobius"/>
    </source>
</evidence>
<name>A0A8J2NIE8_9HEXA</name>
<evidence type="ECO:0000256" key="10">
    <source>
        <dbReference type="SAM" id="SignalP"/>
    </source>
</evidence>
<dbReference type="AlphaFoldDB" id="A0A8J2NIE8"/>
<dbReference type="Proteomes" id="UP000708208">
    <property type="component" value="Unassembled WGS sequence"/>
</dbReference>
<organism evidence="12 13">
    <name type="scientific">Allacma fusca</name>
    <dbReference type="NCBI Taxonomy" id="39272"/>
    <lineage>
        <taxon>Eukaryota</taxon>
        <taxon>Metazoa</taxon>
        <taxon>Ecdysozoa</taxon>
        <taxon>Arthropoda</taxon>
        <taxon>Hexapoda</taxon>
        <taxon>Collembola</taxon>
        <taxon>Symphypleona</taxon>
        <taxon>Sminthuridae</taxon>
        <taxon>Allacma</taxon>
    </lineage>
</organism>
<comment type="caution">
    <text evidence="12">The sequence shown here is derived from an EMBL/GenBank/DDBJ whole genome shotgun (WGS) entry which is preliminary data.</text>
</comment>
<proteinExistence type="inferred from homology"/>
<keyword evidence="13" id="KW-1185">Reference proteome</keyword>
<dbReference type="InterPro" id="IPR009038">
    <property type="entry name" value="GOLD_dom"/>
</dbReference>
<evidence type="ECO:0000256" key="3">
    <source>
        <dbReference type="ARBA" id="ARBA00022473"/>
    </source>
</evidence>
<dbReference type="EMBL" id="CAJVCH010001421">
    <property type="protein sequence ID" value="CAG7638678.1"/>
    <property type="molecule type" value="Genomic_DNA"/>
</dbReference>
<keyword evidence="7 9" id="KW-0472">Membrane</keyword>
<keyword evidence="5 10" id="KW-0732">Signal</keyword>
<feature type="signal peptide" evidence="10">
    <location>
        <begin position="1"/>
        <end position="21"/>
    </location>
</feature>
<evidence type="ECO:0000313" key="12">
    <source>
        <dbReference type="EMBL" id="CAG7638678.1"/>
    </source>
</evidence>
<evidence type="ECO:0000256" key="5">
    <source>
        <dbReference type="ARBA" id="ARBA00022729"/>
    </source>
</evidence>
<dbReference type="PROSITE" id="PS50866">
    <property type="entry name" value="GOLD"/>
    <property type="match status" value="1"/>
</dbReference>
<evidence type="ECO:0000256" key="8">
    <source>
        <dbReference type="RuleBase" id="RU003827"/>
    </source>
</evidence>
<dbReference type="PANTHER" id="PTHR22811">
    <property type="entry name" value="TRANSMEMBRANE EMP24 DOMAIN-CONTAINING PROTEIN"/>
    <property type="match status" value="1"/>
</dbReference>
<feature type="chain" id="PRO_5035263661" description="GOLD domain-containing protein" evidence="10">
    <location>
        <begin position="22"/>
        <end position="207"/>
    </location>
</feature>
<accession>A0A8J2NIE8</accession>
<keyword evidence="6 9" id="KW-1133">Transmembrane helix</keyword>
<feature type="transmembrane region" description="Helical" evidence="9">
    <location>
        <begin position="174"/>
        <end position="196"/>
    </location>
</feature>
<keyword evidence="3" id="KW-0217">Developmental protein</keyword>
<feature type="domain" description="GOLD" evidence="11">
    <location>
        <begin position="31"/>
        <end position="141"/>
    </location>
</feature>
<evidence type="ECO:0000256" key="4">
    <source>
        <dbReference type="ARBA" id="ARBA00022692"/>
    </source>
</evidence>
<evidence type="ECO:0000256" key="1">
    <source>
        <dbReference type="ARBA" id="ARBA00004479"/>
    </source>
</evidence>
<evidence type="ECO:0000313" key="13">
    <source>
        <dbReference type="Proteomes" id="UP000708208"/>
    </source>
</evidence>
<evidence type="ECO:0000259" key="11">
    <source>
        <dbReference type="PROSITE" id="PS50866"/>
    </source>
</evidence>
<dbReference type="OrthoDB" id="759142at2759"/>
<dbReference type="Pfam" id="PF01105">
    <property type="entry name" value="EMP24_GP25L"/>
    <property type="match status" value="1"/>
</dbReference>